<dbReference type="EMBL" id="JXNT01000003">
    <property type="protein sequence ID" value="ODM20349.1"/>
    <property type="molecule type" value="Genomic_DNA"/>
</dbReference>
<sequence>MASGPDPQSLKSWEDAFQYPIPTVRRVEQELRRDIASNKEKLRALVGTRYRELVGTAETIVSMNREIQDVDSNLADIGQRCNPRLVEKKSAHLGQIKSDVLDKDADKRAVGAQLSLLHRCAATISRLLRRRASPLLIAKLFVISRLLHKTLSQGKSVPPFLETLRGQLASLRQTLLRRIRKCLGSANSTADDTIEALAAYCLTTSSSSDDAIRHFRDVRLGVIDSQLALTDFSGENVLKAFLLYIRTLQTSKILLSRRLSDVLSKLKARPILTDPEVRNLDDLGIDTLGRWAAPEVTNFTPWIKLSELSKSDAEKVIKQWSSQAFEALVKGCHSTLGKWNDFPDLLTLRKKTLDLWLSSRSSTPTHSSLGVLEGIRTTFNEQLTRILSNQAKKLDQFGQDISSTISYWESQEHTEAQSLWDHNIISLDYSNGATAFKQTVMDKLLGRDEDISTALKIYQNWRSTIDSSKQFIDDLRRTKWGDILDEGEDEDPDVDITAMLNDDDPRLLRDELQSAVRQSLTTLQDSFSDTFSAFGQSNRNLKAAYLLRLVRLVRRDLPTDFVATEFSFSSSIVPKLQEMLATEVIALTTPLRLPDPQKRLPGRSLWEGEPELPLQPSPYTFKFLRRLMESMDQCGQDLWDLSTVQVLKQTLQQELSSSIVTAFENLELPAPEKDTPKPESESETKQDDESQPTENGTEINEEQPQPEPETTRTPSKEHIRDCKVQIFYDTIYLKDSLAAKDLEQSQCQLTDAVEKLRAGLDSEERVVKNIEKAASEYWKRTKLLFGLLAVGSES</sequence>
<comment type="caution">
    <text evidence="9">The sequence shown here is derived from an EMBL/GenBank/DDBJ whole genome shotgun (WGS) entry which is preliminary data.</text>
</comment>
<dbReference type="GO" id="GO:0006891">
    <property type="term" value="P:intra-Golgi vesicle-mediated transport"/>
    <property type="evidence" value="ECO:0007669"/>
    <property type="project" value="InterPro"/>
</dbReference>
<keyword evidence="6" id="KW-0333">Golgi apparatus</keyword>
<dbReference type="STRING" id="573508.A0A1E3BHE0"/>
<feature type="compositionally biased region" description="Basic and acidic residues" evidence="8">
    <location>
        <begin position="670"/>
        <end position="688"/>
    </location>
</feature>
<comment type="subcellular location">
    <subcellularLocation>
        <location evidence="1">Golgi apparatus membrane</location>
        <topology evidence="1">Peripheral membrane protein</topology>
    </subcellularLocation>
</comment>
<dbReference type="PANTHER" id="PTHR31658">
    <property type="entry name" value="CONSERVED OLIGOMERIC GOLGI COMPLEX SUBUNIT 1"/>
    <property type="match status" value="1"/>
</dbReference>
<feature type="region of interest" description="Disordered" evidence="8">
    <location>
        <begin position="663"/>
        <end position="718"/>
    </location>
</feature>
<evidence type="ECO:0000256" key="4">
    <source>
        <dbReference type="ARBA" id="ARBA00022448"/>
    </source>
</evidence>
<evidence type="ECO:0000256" key="2">
    <source>
        <dbReference type="ARBA" id="ARBA00006653"/>
    </source>
</evidence>
<evidence type="ECO:0000256" key="3">
    <source>
        <dbReference type="ARBA" id="ARBA00020978"/>
    </source>
</evidence>
<dbReference type="VEuPathDB" id="FungiDB:SI65_03402"/>
<evidence type="ECO:0000256" key="8">
    <source>
        <dbReference type="SAM" id="MobiDB-lite"/>
    </source>
</evidence>
<reference evidence="9 10" key="1">
    <citation type="journal article" date="2016" name="BMC Genomics">
        <title>Comparative genomic and transcriptomic analyses of the Fuzhuan brick tea-fermentation fungus Aspergillus cristatus.</title>
        <authorList>
            <person name="Ge Y."/>
            <person name="Wang Y."/>
            <person name="Liu Y."/>
            <person name="Tan Y."/>
            <person name="Ren X."/>
            <person name="Zhang X."/>
            <person name="Hyde K.D."/>
            <person name="Liu Y."/>
            <person name="Liu Z."/>
        </authorList>
    </citation>
    <scope>NUCLEOTIDE SEQUENCE [LARGE SCALE GENOMIC DNA]</scope>
    <source>
        <strain evidence="9 10">GZAAS20.1005</strain>
    </source>
</reference>
<keyword evidence="5" id="KW-0653">Protein transport</keyword>
<gene>
    <name evidence="9" type="ORF">SI65_03402</name>
</gene>
<dbReference type="GO" id="GO:0000139">
    <property type="term" value="C:Golgi membrane"/>
    <property type="evidence" value="ECO:0007669"/>
    <property type="project" value="UniProtKB-SubCell"/>
</dbReference>
<keyword evidence="4" id="KW-0813">Transport</keyword>
<evidence type="ECO:0000313" key="10">
    <source>
        <dbReference type="Proteomes" id="UP000094569"/>
    </source>
</evidence>
<dbReference type="AlphaFoldDB" id="A0A1E3BHE0"/>
<keyword evidence="10" id="KW-1185">Reference proteome</keyword>
<dbReference type="Proteomes" id="UP000094569">
    <property type="component" value="Unassembled WGS sequence"/>
</dbReference>
<accession>A0A1E3BHE0</accession>
<proteinExistence type="inferred from homology"/>
<evidence type="ECO:0000256" key="5">
    <source>
        <dbReference type="ARBA" id="ARBA00022927"/>
    </source>
</evidence>
<evidence type="ECO:0000256" key="1">
    <source>
        <dbReference type="ARBA" id="ARBA00004395"/>
    </source>
</evidence>
<dbReference type="Pfam" id="PF08700">
    <property type="entry name" value="VPS51_Exo84_N"/>
    <property type="match status" value="1"/>
</dbReference>
<organism evidence="9 10">
    <name type="scientific">Aspergillus cristatus</name>
    <name type="common">Chinese Fuzhuan brick tea-fermentation fungus</name>
    <name type="synonym">Eurotium cristatum</name>
    <dbReference type="NCBI Taxonomy" id="573508"/>
    <lineage>
        <taxon>Eukaryota</taxon>
        <taxon>Fungi</taxon>
        <taxon>Dikarya</taxon>
        <taxon>Ascomycota</taxon>
        <taxon>Pezizomycotina</taxon>
        <taxon>Eurotiomycetes</taxon>
        <taxon>Eurotiomycetidae</taxon>
        <taxon>Eurotiales</taxon>
        <taxon>Aspergillaceae</taxon>
        <taxon>Aspergillus</taxon>
        <taxon>Aspergillus subgen. Aspergillus</taxon>
    </lineage>
</organism>
<dbReference type="GO" id="GO:0015031">
    <property type="term" value="P:protein transport"/>
    <property type="evidence" value="ECO:0007669"/>
    <property type="project" value="UniProtKB-KW"/>
</dbReference>
<evidence type="ECO:0000256" key="6">
    <source>
        <dbReference type="ARBA" id="ARBA00023034"/>
    </source>
</evidence>
<dbReference type="GO" id="GO:0017119">
    <property type="term" value="C:Golgi transport complex"/>
    <property type="evidence" value="ECO:0007669"/>
    <property type="project" value="InterPro"/>
</dbReference>
<dbReference type="InterPro" id="IPR033370">
    <property type="entry name" value="COG1"/>
</dbReference>
<comment type="similarity">
    <text evidence="2">Belongs to the COG1 family.</text>
</comment>
<evidence type="ECO:0000256" key="7">
    <source>
        <dbReference type="ARBA" id="ARBA00023136"/>
    </source>
</evidence>
<name>A0A1E3BHE0_ASPCR</name>
<dbReference type="PANTHER" id="PTHR31658:SF0">
    <property type="entry name" value="CONSERVED OLIGOMERIC GOLGI COMPLEX SUBUNIT 1"/>
    <property type="match status" value="1"/>
</dbReference>
<dbReference type="OrthoDB" id="46189at2759"/>
<protein>
    <recommendedName>
        <fullName evidence="3">Conserved oligomeric Golgi complex subunit 1</fullName>
    </recommendedName>
</protein>
<evidence type="ECO:0000313" key="9">
    <source>
        <dbReference type="EMBL" id="ODM20349.1"/>
    </source>
</evidence>
<keyword evidence="7" id="KW-0472">Membrane</keyword>